<dbReference type="SUPFAM" id="SSF54631">
    <property type="entry name" value="CBS-domain pair"/>
    <property type="match status" value="1"/>
</dbReference>
<evidence type="ECO:0000256" key="6">
    <source>
        <dbReference type="ARBA" id="ARBA00022989"/>
    </source>
</evidence>
<accession>A0AAF0CWD8</accession>
<sequence length="439" mass="49694">MILIVMILLTAFFVAAEFGLVKIRKSRLESLEQEGNKKATLALHIIKHLDEYLSACQLGITLTSLAIGWLGESTMSELIAPLLNYIPLPASAMQVISLVLSFLLITFVHVVIGELIPKSFSITKTEMVVLAIVKPLHYFYKITFPFIWLLNSSANGIGKLFGLTLTGEGEETHSEEELRLIANQSFIHGEINQDEYEFLNNVFEFDELIAKQIMVTRLDMETIDEGVTVAEALQFAIKKGHSRFPVIRKTKDDVIGYVTIQELIKAYMKDDRTNINTLLKEPIIVIESMPVKSLLTEMQKEHKHFAILSDEYGGTSGLVTIEDILEEIVGDIQDEQDREEAMIIQIRDKEYIVKGKIALNDVSDKFNVAFPDDLDSNSLGGFIIDTYQRDVEKGFTFDYEGLRMKVMSMDKVNISRIKIIDKRAEIIEDNLELSDKKTT</sequence>
<dbReference type="Pfam" id="PF00571">
    <property type="entry name" value="CBS"/>
    <property type="match status" value="2"/>
</dbReference>
<dbReference type="InterPro" id="IPR036318">
    <property type="entry name" value="FAD-bd_PCMH-like_sf"/>
</dbReference>
<feature type="domain" description="CNNM transmembrane" evidence="13">
    <location>
        <begin position="1"/>
        <end position="195"/>
    </location>
</feature>
<dbReference type="FunFam" id="3.10.580.10:FF:000002">
    <property type="entry name" value="Magnesium/cobalt efflux protein CorC"/>
    <property type="match status" value="1"/>
</dbReference>
<organism evidence="14 15">
    <name type="scientific">Vagococcus intermedius</name>
    <dbReference type="NCBI Taxonomy" id="2991418"/>
    <lineage>
        <taxon>Bacteria</taxon>
        <taxon>Bacillati</taxon>
        <taxon>Bacillota</taxon>
        <taxon>Bacilli</taxon>
        <taxon>Lactobacillales</taxon>
        <taxon>Enterococcaceae</taxon>
        <taxon>Vagococcus</taxon>
    </lineage>
</organism>
<protein>
    <submittedName>
        <fullName evidence="14">Hemolysin family protein</fullName>
    </submittedName>
</protein>
<evidence type="ECO:0000256" key="10">
    <source>
        <dbReference type="PROSITE-ProRule" id="PRU01193"/>
    </source>
</evidence>
<evidence type="ECO:0000256" key="1">
    <source>
        <dbReference type="ARBA" id="ARBA00004651"/>
    </source>
</evidence>
<dbReference type="Proteomes" id="UP001179647">
    <property type="component" value="Chromosome"/>
</dbReference>
<dbReference type="Gene3D" id="3.10.580.10">
    <property type="entry name" value="CBS-domain"/>
    <property type="match status" value="1"/>
</dbReference>
<reference evidence="14" key="1">
    <citation type="submission" date="2022-10" db="EMBL/GenBank/DDBJ databases">
        <title>Vagococcus sp. isolated from poultry meat.</title>
        <authorList>
            <person name="Johansson P."/>
            <person name="Bjorkroth J."/>
        </authorList>
    </citation>
    <scope>NUCLEOTIDE SEQUENCE</scope>
    <source>
        <strain evidence="14">STAA11</strain>
    </source>
</reference>
<dbReference type="PROSITE" id="PS51371">
    <property type="entry name" value="CBS"/>
    <property type="match status" value="2"/>
</dbReference>
<feature type="domain" description="CBS" evidence="12">
    <location>
        <begin position="214"/>
        <end position="273"/>
    </location>
</feature>
<evidence type="ECO:0000256" key="7">
    <source>
        <dbReference type="ARBA" id="ARBA00023122"/>
    </source>
</evidence>
<dbReference type="InterPro" id="IPR002550">
    <property type="entry name" value="CNNM"/>
</dbReference>
<feature type="transmembrane region" description="Helical" evidence="11">
    <location>
        <begin position="92"/>
        <end position="116"/>
    </location>
</feature>
<comment type="similarity">
    <text evidence="2">Belongs to the UPF0053 family.</text>
</comment>
<dbReference type="Gene3D" id="3.30.465.10">
    <property type="match status" value="1"/>
</dbReference>
<dbReference type="InterPro" id="IPR005170">
    <property type="entry name" value="Transptr-assoc_dom"/>
</dbReference>
<evidence type="ECO:0000256" key="11">
    <source>
        <dbReference type="SAM" id="Phobius"/>
    </source>
</evidence>
<dbReference type="PANTHER" id="PTHR43099">
    <property type="entry name" value="UPF0053 PROTEIN YRKA"/>
    <property type="match status" value="1"/>
</dbReference>
<keyword evidence="5" id="KW-0677">Repeat</keyword>
<evidence type="ECO:0000256" key="9">
    <source>
        <dbReference type="PROSITE-ProRule" id="PRU00703"/>
    </source>
</evidence>
<evidence type="ECO:0000313" key="15">
    <source>
        <dbReference type="Proteomes" id="UP001179647"/>
    </source>
</evidence>
<evidence type="ECO:0000313" key="14">
    <source>
        <dbReference type="EMBL" id="WEG74225.1"/>
    </source>
</evidence>
<dbReference type="SMART" id="SM00116">
    <property type="entry name" value="CBS"/>
    <property type="match status" value="2"/>
</dbReference>
<keyword evidence="3" id="KW-1003">Cell membrane</keyword>
<dbReference type="InterPro" id="IPR016169">
    <property type="entry name" value="FAD-bd_PCMH_sub2"/>
</dbReference>
<evidence type="ECO:0000256" key="3">
    <source>
        <dbReference type="ARBA" id="ARBA00022475"/>
    </source>
</evidence>
<dbReference type="Pfam" id="PF01595">
    <property type="entry name" value="CNNM"/>
    <property type="match status" value="1"/>
</dbReference>
<dbReference type="InterPro" id="IPR000644">
    <property type="entry name" value="CBS_dom"/>
</dbReference>
<dbReference type="EMBL" id="CP110232">
    <property type="protein sequence ID" value="WEG74225.1"/>
    <property type="molecule type" value="Genomic_DNA"/>
</dbReference>
<keyword evidence="15" id="KW-1185">Reference proteome</keyword>
<evidence type="ECO:0000256" key="4">
    <source>
        <dbReference type="ARBA" id="ARBA00022692"/>
    </source>
</evidence>
<dbReference type="KEGG" id="vie:OL234_04835"/>
<evidence type="ECO:0000256" key="5">
    <source>
        <dbReference type="ARBA" id="ARBA00022737"/>
    </source>
</evidence>
<evidence type="ECO:0000256" key="2">
    <source>
        <dbReference type="ARBA" id="ARBA00006337"/>
    </source>
</evidence>
<gene>
    <name evidence="14" type="ORF">OL234_04835</name>
</gene>
<proteinExistence type="inferred from homology"/>
<dbReference type="CDD" id="cd04590">
    <property type="entry name" value="CBS_pair_CorC_HlyC_assoc"/>
    <property type="match status" value="1"/>
</dbReference>
<feature type="transmembrane region" description="Helical" evidence="11">
    <location>
        <begin position="128"/>
        <end position="150"/>
    </location>
</feature>
<feature type="domain" description="CBS" evidence="12">
    <location>
        <begin position="278"/>
        <end position="335"/>
    </location>
</feature>
<dbReference type="RefSeq" id="WP_275470024.1">
    <property type="nucleotide sequence ID" value="NZ_CP110232.1"/>
</dbReference>
<evidence type="ECO:0000256" key="8">
    <source>
        <dbReference type="ARBA" id="ARBA00023136"/>
    </source>
</evidence>
<dbReference type="GO" id="GO:0050660">
    <property type="term" value="F:flavin adenine dinucleotide binding"/>
    <property type="evidence" value="ECO:0007669"/>
    <property type="project" value="InterPro"/>
</dbReference>
<dbReference type="Pfam" id="PF03471">
    <property type="entry name" value="CorC_HlyC"/>
    <property type="match status" value="1"/>
</dbReference>
<dbReference type="InterPro" id="IPR051676">
    <property type="entry name" value="UPF0053_domain"/>
</dbReference>
<dbReference type="InterPro" id="IPR046342">
    <property type="entry name" value="CBS_dom_sf"/>
</dbReference>
<dbReference type="AlphaFoldDB" id="A0AAF0CWD8"/>
<dbReference type="GO" id="GO:0005886">
    <property type="term" value="C:plasma membrane"/>
    <property type="evidence" value="ECO:0007669"/>
    <property type="project" value="UniProtKB-SubCell"/>
</dbReference>
<dbReference type="InterPro" id="IPR044751">
    <property type="entry name" value="Ion_transp-like_CBS"/>
</dbReference>
<keyword evidence="7 9" id="KW-0129">CBS domain</keyword>
<dbReference type="PROSITE" id="PS51846">
    <property type="entry name" value="CNNM"/>
    <property type="match status" value="1"/>
</dbReference>
<evidence type="ECO:0000259" key="12">
    <source>
        <dbReference type="PROSITE" id="PS51371"/>
    </source>
</evidence>
<dbReference type="SUPFAM" id="SSF56176">
    <property type="entry name" value="FAD-binding/transporter-associated domain-like"/>
    <property type="match status" value="1"/>
</dbReference>
<keyword evidence="4 10" id="KW-0812">Transmembrane</keyword>
<keyword evidence="8 10" id="KW-0472">Membrane</keyword>
<comment type="subcellular location">
    <subcellularLocation>
        <location evidence="1">Cell membrane</location>
        <topology evidence="1">Multi-pass membrane protein</topology>
    </subcellularLocation>
</comment>
<dbReference type="PANTHER" id="PTHR43099:SF2">
    <property type="entry name" value="UPF0053 PROTEIN YRKA"/>
    <property type="match status" value="1"/>
</dbReference>
<keyword evidence="6 10" id="KW-1133">Transmembrane helix</keyword>
<name>A0AAF0CWD8_9ENTE</name>
<dbReference type="SMART" id="SM01091">
    <property type="entry name" value="CorC_HlyC"/>
    <property type="match status" value="1"/>
</dbReference>
<evidence type="ECO:0000259" key="13">
    <source>
        <dbReference type="PROSITE" id="PS51846"/>
    </source>
</evidence>